<dbReference type="GO" id="GO:0003968">
    <property type="term" value="F:RNA-directed RNA polymerase activity"/>
    <property type="evidence" value="ECO:0007669"/>
    <property type="project" value="UniProtKB-KW"/>
</dbReference>
<organism evidence="1">
    <name type="scientific">Paris mitovirus 1</name>
    <dbReference type="NCBI Taxonomy" id="2836141"/>
    <lineage>
        <taxon>Viruses</taxon>
        <taxon>Riboviria</taxon>
        <taxon>Orthornavirae</taxon>
        <taxon>Lenarviricota</taxon>
        <taxon>Howeltoviricetes</taxon>
        <taxon>Cryppavirales</taxon>
        <taxon>Mitoviridae</taxon>
        <taxon>Mitovirus</taxon>
    </lineage>
</organism>
<keyword evidence="1" id="KW-0808">Transferase</keyword>
<gene>
    <name evidence="1" type="primary">RdRp</name>
</gene>
<dbReference type="PANTHER" id="PTHR34456">
    <property type="entry name" value="MITOVIRUS RNA-DEPENDENT RNA POLYMERASE"/>
    <property type="match status" value="1"/>
</dbReference>
<keyword evidence="1" id="KW-0548">Nucleotidyltransferase</keyword>
<protein>
    <submittedName>
        <fullName evidence="1">RNA-dependent RNA polymerase</fullName>
    </submittedName>
</protein>
<accession>A0A8E6YKA1</accession>
<name>A0A8E6YKA1_9VIRU</name>
<dbReference type="Pfam" id="PF05919">
    <property type="entry name" value="Mitovir_RNA_pol"/>
    <property type="match status" value="1"/>
</dbReference>
<dbReference type="InterPro" id="IPR008686">
    <property type="entry name" value="RNA_pol_mitovir"/>
</dbReference>
<dbReference type="PANTHER" id="PTHR34456:SF13">
    <property type="entry name" value="REVERSE TRANSCRIPTASE DOMAIN-CONTAINING PROTEIN"/>
    <property type="match status" value="1"/>
</dbReference>
<dbReference type="EMBL" id="MT269666">
    <property type="protein sequence ID" value="QVU28731.1"/>
    <property type="molecule type" value="Genomic_RNA"/>
</dbReference>
<proteinExistence type="predicted"/>
<reference evidence="1" key="1">
    <citation type="submission" date="2020-03" db="EMBL/GenBank/DDBJ databases">
        <authorList>
            <person name="Zhao M."/>
            <person name="Wen G."/>
            <person name="Chen Z."/>
            <person name="Wang Z."/>
        </authorList>
    </citation>
    <scope>NUCLEOTIDE SEQUENCE</scope>
    <source>
        <strain evidence="1">WS</strain>
    </source>
</reference>
<evidence type="ECO:0000313" key="1">
    <source>
        <dbReference type="EMBL" id="QVU28731.1"/>
    </source>
</evidence>
<sequence>MNLFKIFEKRGVPSWRKTFERFRTIQYWLLMAGLVVAAKWTKEMAILALCVARKMWAIGKKSGLLHLAHYLKQCSSSLQMAYGKGEKVKPSLLPVSISLSRSGYPTIIPAYHRKVMAEHSSRSDMLVRLYLSWFSMFKLIALAKPVSTKTFESIVKEPSDNGRILSICGELKTTFTRICGMYVPWINTIPVNQGIRWIPIWKATPNNLLWLHGQAIKVGGRLLKKSTSIFTSLLYEMCAYGTLLQLEHATETLFSSGILWRNRVRYALDPMNTTFANIDLTWFEKWIGPTLPRIEHLVIPSGRPVKFGKLACAIEGGGKRRIFAIGNYVKQRLLRPYHDWFSTVLGRIPNDGTYNQLAPLRHLEGHKLLYSFGLKSAIDRWPLTVMYSLVSCLFGPSLASSIVQSALSFTPFVVERPFVKKEASVCFVTGQPLGYHCSWPLFALSHHWVVWMAAFRVYGTSASFQNYAVLGDDIVLADSSVAAQYQSILADLGVEISYQKSLVSSSGAFEFAKRFVVKEGRVDCSPVSIRSLFMSRTILGLVAIRDKYDVSFKTLCRLGGAGYKVLGRLYHSRSKKFERLHIACNKPTNDTFPLEWWIGRGRPLNPYLRGRCVEIFLKTIKPKEIRILPEELEGSVDRVELHERTLYRNWMLQYLTHLKWYCEVAMNPDVSLYELLNSPIVETNWQRSNKETILVRYGVIWKLYDLVGQLGLDWLPGILGAGDHPAPFNGCYIMSIMKEDGFLMSTEDLIKPLSDFAVI</sequence>
<keyword evidence="1" id="KW-0696">RNA-directed RNA polymerase</keyword>